<name>A0ABZ1BQX8_9FIRM</name>
<sequence length="64" mass="7518">MRWDRVRVADPVFAPRRQELRERGIGYQWDVLNDRVAGVPSRGRCWSGWVRPERPCLARRAVVG</sequence>
<evidence type="ECO:0000313" key="2">
    <source>
        <dbReference type="Proteomes" id="UP001333102"/>
    </source>
</evidence>
<proteinExistence type="predicted"/>
<reference evidence="2" key="1">
    <citation type="submission" date="2023-12" db="EMBL/GenBank/DDBJ databases">
        <title>Novel isolates from deep terrestrial aquifers shed light on the physiology and ecology of the class Limnochordia.</title>
        <authorList>
            <person name="Karnachuk O.V."/>
            <person name="Lukina A.P."/>
            <person name="Avakyan M.R."/>
            <person name="Kadnikov V."/>
            <person name="Begmatov S."/>
            <person name="Beletsky A.V."/>
            <person name="Mardanov A.V."/>
            <person name="Ravin N.V."/>
        </authorList>
    </citation>
    <scope>NUCLEOTIDE SEQUENCE [LARGE SCALE GENOMIC DNA]</scope>
    <source>
        <strain evidence="2">LN</strain>
    </source>
</reference>
<dbReference type="Proteomes" id="UP001333102">
    <property type="component" value="Chromosome"/>
</dbReference>
<organism evidence="1 2">
    <name type="scientific">Geochorda subterranea</name>
    <dbReference type="NCBI Taxonomy" id="3109564"/>
    <lineage>
        <taxon>Bacteria</taxon>
        <taxon>Bacillati</taxon>
        <taxon>Bacillota</taxon>
        <taxon>Limnochordia</taxon>
        <taxon>Limnochordales</taxon>
        <taxon>Geochordaceae</taxon>
        <taxon>Geochorda</taxon>
    </lineage>
</organism>
<keyword evidence="2" id="KW-1185">Reference proteome</keyword>
<gene>
    <name evidence="1" type="ORF">VLY81_03400</name>
</gene>
<accession>A0ABZ1BQX8</accession>
<dbReference type="EMBL" id="CP141614">
    <property type="protein sequence ID" value="WRP15227.1"/>
    <property type="molecule type" value="Genomic_DNA"/>
</dbReference>
<protein>
    <submittedName>
        <fullName evidence="1">Uncharacterized protein</fullName>
    </submittedName>
</protein>
<dbReference type="RefSeq" id="WP_324669622.1">
    <property type="nucleotide sequence ID" value="NZ_CP141614.1"/>
</dbReference>
<evidence type="ECO:0000313" key="1">
    <source>
        <dbReference type="EMBL" id="WRP15227.1"/>
    </source>
</evidence>